<reference evidence="2" key="1">
    <citation type="submission" date="2016-10" db="EMBL/GenBank/DDBJ databases">
        <authorList>
            <person name="Varghese N."/>
            <person name="Submissions S."/>
        </authorList>
    </citation>
    <scope>NUCLEOTIDE SEQUENCE [LARGE SCALE GENOMIC DNA]</scope>
    <source>
        <strain evidence="2">DSM 19181</strain>
    </source>
</reference>
<dbReference type="RefSeq" id="WP_281241333.1">
    <property type="nucleotide sequence ID" value="NZ_FNFK01000011.1"/>
</dbReference>
<evidence type="ECO:0000313" key="2">
    <source>
        <dbReference type="Proteomes" id="UP000199433"/>
    </source>
</evidence>
<accession>A0A1G8YWA5</accession>
<dbReference type="AlphaFoldDB" id="A0A1G8YWA5"/>
<dbReference type="Proteomes" id="UP000199433">
    <property type="component" value="Unassembled WGS sequence"/>
</dbReference>
<dbReference type="EMBL" id="FNFK01000011">
    <property type="protein sequence ID" value="SDK07063.1"/>
    <property type="molecule type" value="Genomic_DNA"/>
</dbReference>
<name>A0A1G8YWA5_9LACT</name>
<organism evidence="1 2">
    <name type="scientific">Alkalibacterium thalassium</name>
    <dbReference type="NCBI Taxonomy" id="426701"/>
    <lineage>
        <taxon>Bacteria</taxon>
        <taxon>Bacillati</taxon>
        <taxon>Bacillota</taxon>
        <taxon>Bacilli</taxon>
        <taxon>Lactobacillales</taxon>
        <taxon>Carnobacteriaceae</taxon>
        <taxon>Alkalibacterium</taxon>
    </lineage>
</organism>
<sequence>MFKTHDYYDILHFGVYCISMVRERYWHLFRVLDDSYGSTSIFN</sequence>
<keyword evidence="2" id="KW-1185">Reference proteome</keyword>
<protein>
    <submittedName>
        <fullName evidence="1">Uncharacterized protein</fullName>
    </submittedName>
</protein>
<gene>
    <name evidence="1" type="ORF">SAMN04488098_101140</name>
</gene>
<evidence type="ECO:0000313" key="1">
    <source>
        <dbReference type="EMBL" id="SDK07063.1"/>
    </source>
</evidence>
<proteinExistence type="predicted"/>